<dbReference type="SUPFAM" id="SSF50475">
    <property type="entry name" value="FMN-binding split barrel"/>
    <property type="match status" value="1"/>
</dbReference>
<dbReference type="PANTHER" id="PTHR39428:SF3">
    <property type="entry name" value="DEAZAFLAVIN-DEPENDENT NITROREDUCTASE"/>
    <property type="match status" value="1"/>
</dbReference>
<evidence type="ECO:0000256" key="2">
    <source>
        <dbReference type="ARBA" id="ARBA00049106"/>
    </source>
</evidence>
<name>A0A7Z7HP42_9PROT</name>
<evidence type="ECO:0000256" key="1">
    <source>
        <dbReference type="ARBA" id="ARBA00008710"/>
    </source>
</evidence>
<comment type="catalytic activity">
    <reaction evidence="2">
        <text>oxidized coenzyme F420-(gamma-L-Glu)(n) + a quinol + H(+) = reduced coenzyme F420-(gamma-L-Glu)(n) + a quinone</text>
        <dbReference type="Rhea" id="RHEA:39663"/>
        <dbReference type="Rhea" id="RHEA-COMP:12939"/>
        <dbReference type="Rhea" id="RHEA-COMP:14378"/>
        <dbReference type="ChEBI" id="CHEBI:15378"/>
        <dbReference type="ChEBI" id="CHEBI:24646"/>
        <dbReference type="ChEBI" id="CHEBI:132124"/>
        <dbReference type="ChEBI" id="CHEBI:133980"/>
        <dbReference type="ChEBI" id="CHEBI:139511"/>
    </reaction>
</comment>
<gene>
    <name evidence="3" type="ORF">SDENCHOL_10302</name>
</gene>
<dbReference type="NCBIfam" id="TIGR00026">
    <property type="entry name" value="hi_GC_TIGR00026"/>
    <property type="match status" value="1"/>
</dbReference>
<reference evidence="3" key="1">
    <citation type="submission" date="2017-03" db="EMBL/GenBank/DDBJ databases">
        <authorList>
            <consortium name="AG Boll"/>
        </authorList>
    </citation>
    <scope>NUCLEOTIDE SEQUENCE [LARGE SCALE GENOMIC DNA]</scope>
    <source>
        <strain evidence="3">Chol</strain>
    </source>
</reference>
<keyword evidence="4" id="KW-1185">Reference proteome</keyword>
<evidence type="ECO:0000313" key="3">
    <source>
        <dbReference type="EMBL" id="SMB21382.1"/>
    </source>
</evidence>
<dbReference type="EMBL" id="LT837803">
    <property type="protein sequence ID" value="SMB21382.1"/>
    <property type="molecule type" value="Genomic_DNA"/>
</dbReference>
<dbReference type="OrthoDB" id="9179360at2"/>
<dbReference type="Gene3D" id="2.30.110.10">
    <property type="entry name" value="Electron Transport, Fmn-binding Protein, Chain A"/>
    <property type="match status" value="1"/>
</dbReference>
<dbReference type="Proteomes" id="UP000242886">
    <property type="component" value="Chromosome SDENCHOL"/>
</dbReference>
<dbReference type="RefSeq" id="WP_067169232.1">
    <property type="nucleotide sequence ID" value="NZ_LFZK01000001.1"/>
</dbReference>
<evidence type="ECO:0008006" key="5">
    <source>
        <dbReference type="Google" id="ProtNLM"/>
    </source>
</evidence>
<organism evidence="3 4">
    <name type="scientific">Sterolibacterium denitrificans</name>
    <dbReference type="NCBI Taxonomy" id="157592"/>
    <lineage>
        <taxon>Bacteria</taxon>
        <taxon>Pseudomonadati</taxon>
        <taxon>Pseudomonadota</taxon>
        <taxon>Betaproteobacteria</taxon>
        <taxon>Nitrosomonadales</taxon>
        <taxon>Sterolibacteriaceae</taxon>
        <taxon>Sterolibacterium</taxon>
    </lineage>
</organism>
<dbReference type="Pfam" id="PF04075">
    <property type="entry name" value="F420H2_quin_red"/>
    <property type="match status" value="1"/>
</dbReference>
<dbReference type="GO" id="GO:0070967">
    <property type="term" value="F:coenzyme F420 binding"/>
    <property type="evidence" value="ECO:0007669"/>
    <property type="project" value="TreeGrafter"/>
</dbReference>
<proteinExistence type="inferred from homology"/>
<accession>A0A7Z7HP42</accession>
<dbReference type="GO" id="GO:0016491">
    <property type="term" value="F:oxidoreductase activity"/>
    <property type="evidence" value="ECO:0007669"/>
    <property type="project" value="InterPro"/>
</dbReference>
<dbReference type="AlphaFoldDB" id="A0A7Z7HP42"/>
<sequence>MSFGEFIKKLTTNVLSLFVVGERLDLETQRGITTRHTAGEEKRFDFAKKLITRSNVWLLRLSGGRLGNSFLGRPVLLMTTIGRKSGRPRTQPLFYVEDGSRILLVASNGGSPEDPLWARNVRVNPQVRISRRGVERIMHAHIADADEKAILWPKMTTAFPYWQEISDRSQRDFPVVVLQPAEPAGALR</sequence>
<evidence type="ECO:0000313" key="4">
    <source>
        <dbReference type="Proteomes" id="UP000242886"/>
    </source>
</evidence>
<dbReference type="PANTHER" id="PTHR39428">
    <property type="entry name" value="F420H(2)-DEPENDENT QUINONE REDUCTASE RV1261C"/>
    <property type="match status" value="1"/>
</dbReference>
<dbReference type="InterPro" id="IPR004378">
    <property type="entry name" value="F420H2_quin_Rdtase"/>
</dbReference>
<dbReference type="InterPro" id="IPR012349">
    <property type="entry name" value="Split_barrel_FMN-bd"/>
</dbReference>
<protein>
    <recommendedName>
        <fullName evidence="5">Nitroreductase</fullName>
    </recommendedName>
</protein>
<dbReference type="GO" id="GO:0005886">
    <property type="term" value="C:plasma membrane"/>
    <property type="evidence" value="ECO:0007669"/>
    <property type="project" value="TreeGrafter"/>
</dbReference>
<comment type="similarity">
    <text evidence="1">Belongs to the F420H(2)-dependent quinone reductase family.</text>
</comment>